<evidence type="ECO:0000256" key="5">
    <source>
        <dbReference type="ARBA" id="ARBA00023136"/>
    </source>
</evidence>
<dbReference type="GO" id="GO:0005886">
    <property type="term" value="C:plasma membrane"/>
    <property type="evidence" value="ECO:0007669"/>
    <property type="project" value="UniProtKB-SubCell"/>
</dbReference>
<organism evidence="8 9">
    <name type="scientific">Limosilactobacillus mucosae</name>
    <name type="common">Lactobacillus mucosae</name>
    <dbReference type="NCBI Taxonomy" id="97478"/>
    <lineage>
        <taxon>Bacteria</taxon>
        <taxon>Bacillati</taxon>
        <taxon>Bacillota</taxon>
        <taxon>Bacilli</taxon>
        <taxon>Lactobacillales</taxon>
        <taxon>Lactobacillaceae</taxon>
        <taxon>Limosilactobacillus</taxon>
    </lineage>
</organism>
<dbReference type="PANTHER" id="PTHR30177">
    <property type="entry name" value="GLYCINE BETAINE/L-PROLINE TRANSPORT SYSTEM PERMEASE PROTEIN PROW"/>
    <property type="match status" value="1"/>
</dbReference>
<gene>
    <name evidence="8" type="ORF">LX03_03570</name>
</gene>
<keyword evidence="5 6" id="KW-0472">Membrane</keyword>
<feature type="transmembrane region" description="Helical" evidence="6">
    <location>
        <begin position="80"/>
        <end position="98"/>
    </location>
</feature>
<comment type="subcellular location">
    <subcellularLocation>
        <location evidence="6">Cell membrane</location>
        <topology evidence="6">Multi-pass membrane protein</topology>
    </subcellularLocation>
    <subcellularLocation>
        <location evidence="1">Membrane</location>
        <topology evidence="1">Multi-pass membrane protein</topology>
    </subcellularLocation>
</comment>
<comment type="similarity">
    <text evidence="6">Belongs to the binding-protein-dependent transport system permease family.</text>
</comment>
<dbReference type="EMBL" id="JROC01000027">
    <property type="protein sequence ID" value="KGL67195.1"/>
    <property type="molecule type" value="Genomic_DNA"/>
</dbReference>
<dbReference type="Pfam" id="PF00528">
    <property type="entry name" value="BPD_transp_1"/>
    <property type="match status" value="1"/>
</dbReference>
<evidence type="ECO:0000256" key="4">
    <source>
        <dbReference type="ARBA" id="ARBA00022989"/>
    </source>
</evidence>
<dbReference type="FunFam" id="1.10.3720.10:FF:000001">
    <property type="entry name" value="Glycine betaine ABC transporter, permease"/>
    <property type="match status" value="1"/>
</dbReference>
<feature type="domain" description="ABC transmembrane type-1" evidence="7">
    <location>
        <begin position="16"/>
        <end position="195"/>
    </location>
</feature>
<dbReference type="Proteomes" id="UP000030001">
    <property type="component" value="Unassembled WGS sequence"/>
</dbReference>
<dbReference type="PANTHER" id="PTHR30177:SF28">
    <property type="entry name" value="CHOLINE TRANSPORT SYSTEM PERMEASE PROTEIN OPUBB"/>
    <property type="match status" value="1"/>
</dbReference>
<feature type="transmembrane region" description="Helical" evidence="6">
    <location>
        <begin position="51"/>
        <end position="74"/>
    </location>
</feature>
<evidence type="ECO:0000256" key="3">
    <source>
        <dbReference type="ARBA" id="ARBA00022692"/>
    </source>
</evidence>
<name>A0A099YF39_LIMMU</name>
<proteinExistence type="inferred from homology"/>
<sequence length="216" mass="22947">MMAFLQAHGTELIVKTWEQIYISAVSLALGIIVAVPLGIALTRCKKIARFVIGLASMLQTIPSLALLALMIPILGIGKTPAIVALFIYSLLPILRNTYAGMEDVDPILIDSAKGMGMTNWESIKMVELPLALPVIMAGIRLAAVYVIAWSTLASYIGAGGLGDFIFNGLDLYEPDLIIGGTIPVTILALVADWLLGIVERKLTPTTSRGGAANDQA</sequence>
<dbReference type="PROSITE" id="PS50928">
    <property type="entry name" value="ABC_TM1"/>
    <property type="match status" value="1"/>
</dbReference>
<protein>
    <submittedName>
        <fullName evidence="8">Choline ABC transporter permease</fullName>
    </submittedName>
</protein>
<dbReference type="InterPro" id="IPR000515">
    <property type="entry name" value="MetI-like"/>
</dbReference>
<dbReference type="CDD" id="cd06261">
    <property type="entry name" value="TM_PBP2"/>
    <property type="match status" value="1"/>
</dbReference>
<reference evidence="8 9" key="1">
    <citation type="submission" date="2014-09" db="EMBL/GenBank/DDBJ databases">
        <title>Lactobacillus mucosae CRL573 Genome Sequencing.</title>
        <authorList>
            <person name="Bleckwedel J."/>
            <person name="Teran L.C."/>
            <person name="Bonacina J."/>
            <person name="Saavedra L."/>
            <person name="Mozzi F.B."/>
            <person name="Raya R.R."/>
        </authorList>
    </citation>
    <scope>NUCLEOTIDE SEQUENCE [LARGE SCALE GENOMIC DNA]</scope>
    <source>
        <strain evidence="8 9">CRL573</strain>
    </source>
</reference>
<evidence type="ECO:0000256" key="6">
    <source>
        <dbReference type="RuleBase" id="RU363032"/>
    </source>
</evidence>
<dbReference type="AlphaFoldDB" id="A0A099YF39"/>
<keyword evidence="2 6" id="KW-0813">Transport</keyword>
<accession>A0A099YF39</accession>
<evidence type="ECO:0000313" key="9">
    <source>
        <dbReference type="Proteomes" id="UP000030001"/>
    </source>
</evidence>
<evidence type="ECO:0000256" key="2">
    <source>
        <dbReference type="ARBA" id="ARBA00022448"/>
    </source>
</evidence>
<dbReference type="GO" id="GO:0055085">
    <property type="term" value="P:transmembrane transport"/>
    <property type="evidence" value="ECO:0007669"/>
    <property type="project" value="InterPro"/>
</dbReference>
<keyword evidence="4 6" id="KW-1133">Transmembrane helix</keyword>
<feature type="transmembrane region" description="Helical" evidence="6">
    <location>
        <begin position="176"/>
        <end position="198"/>
    </location>
</feature>
<feature type="transmembrane region" description="Helical" evidence="6">
    <location>
        <begin position="130"/>
        <end position="156"/>
    </location>
</feature>
<dbReference type="InterPro" id="IPR051204">
    <property type="entry name" value="ABC_transp_perm/SBD"/>
</dbReference>
<keyword evidence="3 6" id="KW-0812">Transmembrane</keyword>
<dbReference type="InterPro" id="IPR035906">
    <property type="entry name" value="MetI-like_sf"/>
</dbReference>
<feature type="transmembrane region" description="Helical" evidence="6">
    <location>
        <begin position="20"/>
        <end position="39"/>
    </location>
</feature>
<dbReference type="Gene3D" id="1.10.3720.10">
    <property type="entry name" value="MetI-like"/>
    <property type="match status" value="1"/>
</dbReference>
<dbReference type="SUPFAM" id="SSF161098">
    <property type="entry name" value="MetI-like"/>
    <property type="match status" value="1"/>
</dbReference>
<evidence type="ECO:0000256" key="1">
    <source>
        <dbReference type="ARBA" id="ARBA00004141"/>
    </source>
</evidence>
<evidence type="ECO:0000313" key="8">
    <source>
        <dbReference type="EMBL" id="KGL67195.1"/>
    </source>
</evidence>
<comment type="caution">
    <text evidence="8">The sequence shown here is derived from an EMBL/GenBank/DDBJ whole genome shotgun (WGS) entry which is preliminary data.</text>
</comment>
<evidence type="ECO:0000259" key="7">
    <source>
        <dbReference type="PROSITE" id="PS50928"/>
    </source>
</evidence>
<dbReference type="GO" id="GO:0031460">
    <property type="term" value="P:glycine betaine transport"/>
    <property type="evidence" value="ECO:0007669"/>
    <property type="project" value="TreeGrafter"/>
</dbReference>